<dbReference type="Proteomes" id="UP000306628">
    <property type="component" value="Unassembled WGS sequence"/>
</dbReference>
<dbReference type="AlphaFoldDB" id="A0A5S4H169"/>
<reference evidence="4 5" key="1">
    <citation type="submission" date="2019-05" db="EMBL/GenBank/DDBJ databases">
        <title>Draft genome sequence of Nonomuraea zeae DSM 100528.</title>
        <authorList>
            <person name="Saricaoglu S."/>
            <person name="Isik K."/>
        </authorList>
    </citation>
    <scope>NUCLEOTIDE SEQUENCE [LARGE SCALE GENOMIC DNA]</scope>
    <source>
        <strain evidence="4 5">DSM 100528</strain>
    </source>
</reference>
<keyword evidence="2" id="KW-0472">Membrane</keyword>
<sequence>MDTKPGGASGMTLGILAIIWFFGVPLCLWQSLVAGLGSPAGNRAEMDAWVTAAAVIFTVVPILAAGICAFTGRVVRAWIFGLVATVCVGLVLAGLYRAERQAESRRPPPPLPSGYCAEFSGGDSDCPGG</sequence>
<evidence type="ECO:0000313" key="5">
    <source>
        <dbReference type="Proteomes" id="UP000306628"/>
    </source>
</evidence>
<comment type="caution">
    <text evidence="4">The sequence shown here is derived from an EMBL/GenBank/DDBJ whole genome shotgun (WGS) entry which is preliminary data.</text>
</comment>
<feature type="region of interest" description="Disordered" evidence="1">
    <location>
        <begin position="100"/>
        <end position="129"/>
    </location>
</feature>
<feature type="transmembrane region" description="Helical" evidence="2">
    <location>
        <begin position="78"/>
        <end position="96"/>
    </location>
</feature>
<dbReference type="OrthoDB" id="3535419at2"/>
<organism evidence="4 5">
    <name type="scientific">Nonomuraea zeae</name>
    <dbReference type="NCBI Taxonomy" id="1642303"/>
    <lineage>
        <taxon>Bacteria</taxon>
        <taxon>Bacillati</taxon>
        <taxon>Actinomycetota</taxon>
        <taxon>Actinomycetes</taxon>
        <taxon>Streptosporangiales</taxon>
        <taxon>Streptosporangiaceae</taxon>
        <taxon>Nonomuraea</taxon>
    </lineage>
</organism>
<dbReference type="RefSeq" id="WP_138691726.1">
    <property type="nucleotide sequence ID" value="NZ_JBHSAZ010000012.1"/>
</dbReference>
<keyword evidence="2" id="KW-0812">Transmembrane</keyword>
<evidence type="ECO:0000256" key="1">
    <source>
        <dbReference type="SAM" id="MobiDB-lite"/>
    </source>
</evidence>
<protein>
    <recommendedName>
        <fullName evidence="3">DUF6234 domain-containing protein</fullName>
    </recommendedName>
</protein>
<dbReference type="Pfam" id="PF19747">
    <property type="entry name" value="DUF6234"/>
    <property type="match status" value="1"/>
</dbReference>
<accession>A0A5S4H169</accession>
<proteinExistence type="predicted"/>
<keyword evidence="5" id="KW-1185">Reference proteome</keyword>
<dbReference type="Gene3D" id="1.20.1070.10">
    <property type="entry name" value="Rhodopsin 7-helix transmembrane proteins"/>
    <property type="match status" value="1"/>
</dbReference>
<evidence type="ECO:0000313" key="4">
    <source>
        <dbReference type="EMBL" id="TMR32520.1"/>
    </source>
</evidence>
<gene>
    <name evidence="4" type="ORF">ETD85_22425</name>
</gene>
<dbReference type="InterPro" id="IPR046201">
    <property type="entry name" value="DUF6234"/>
</dbReference>
<feature type="transmembrane region" description="Helical" evidence="2">
    <location>
        <begin position="48"/>
        <end position="72"/>
    </location>
</feature>
<feature type="transmembrane region" description="Helical" evidence="2">
    <location>
        <begin position="12"/>
        <end position="36"/>
    </location>
</feature>
<name>A0A5S4H169_9ACTN</name>
<dbReference type="EMBL" id="VCKX01000068">
    <property type="protein sequence ID" value="TMR32520.1"/>
    <property type="molecule type" value="Genomic_DNA"/>
</dbReference>
<evidence type="ECO:0000259" key="3">
    <source>
        <dbReference type="Pfam" id="PF19747"/>
    </source>
</evidence>
<evidence type="ECO:0000256" key="2">
    <source>
        <dbReference type="SAM" id="Phobius"/>
    </source>
</evidence>
<keyword evidence="2" id="KW-1133">Transmembrane helix</keyword>
<feature type="domain" description="DUF6234" evidence="3">
    <location>
        <begin position="15"/>
        <end position="125"/>
    </location>
</feature>